<dbReference type="InterPro" id="IPR024535">
    <property type="entry name" value="RHGA/B-epi-like_pectate_lyase"/>
</dbReference>
<accession>A0A0F8FVG7</accession>
<evidence type="ECO:0000313" key="4">
    <source>
        <dbReference type="EMBL" id="KKG30868.1"/>
    </source>
</evidence>
<dbReference type="AlphaFoldDB" id="A0A0F8FVG7"/>
<dbReference type="Proteomes" id="UP000034399">
    <property type="component" value="Unassembled WGS sequence"/>
</dbReference>
<evidence type="ECO:0000259" key="2">
    <source>
        <dbReference type="Pfam" id="PF06848"/>
    </source>
</evidence>
<dbReference type="Pfam" id="PF06848">
    <property type="entry name" value="Disaggr_repeat"/>
    <property type="match status" value="1"/>
</dbReference>
<feature type="compositionally biased region" description="Low complexity" evidence="1">
    <location>
        <begin position="334"/>
        <end position="349"/>
    </location>
</feature>
<dbReference type="Gene3D" id="2.160.20.10">
    <property type="entry name" value="Single-stranded right-handed beta-helix, Pectin lyase-like"/>
    <property type="match status" value="1"/>
</dbReference>
<feature type="region of interest" description="Disordered" evidence="1">
    <location>
        <begin position="332"/>
        <end position="448"/>
    </location>
</feature>
<comment type="caution">
    <text evidence="4">The sequence shown here is derived from an EMBL/GenBank/DDBJ whole genome shotgun (WGS) entry which is preliminary data.</text>
</comment>
<name>A0A0F8FVG7_METMZ</name>
<dbReference type="InterPro" id="IPR012334">
    <property type="entry name" value="Pectin_lyas_fold"/>
</dbReference>
<sequence length="640" mass="69102">MNPLKFQSQPKGDTMLKRQIGTLFLITCLILTAVPAALGAQNTVTVNPASGSDAQTAINNAINSVAAGATSSNPGVVILGAGTYKISAPIILNSNVVLKGAGDNTIIFATGSVCNSDGSPAYIYGSGVSNVEVSHLQFQSTATGPKDGGHGDYRNCIKLTSVTNAKVHDILLTRYLYGDGVRISKSSGIEVYNCRMQSSGHDGVSFLSGTKDSRMYNCYVEVQTNTGVRVDNCANIEVDHNTFTGSAGSGWCCVELENKLTNVDVHHNIMHDYKGSSSSAGIGNWHASGSISVRDNVMWNVSPYIQVGSGSNILGPSDRSVENWVAKGYGYGSLGSASSSQSTETVSPTSEEDSKTTANETAVTETEETELATETKETEVATANNQTAENETAITKAAPEQVTGTDNESLTEENISETGTQTGVNEPPVTEADPEQVVETDKTSLTEENSSDIIDNRLKESTPDTVYQDKEYLDIGGRPGIGKYRDLLLFNLSEYNDAENISNATLSLYWYYPDGIERPEDTIVEVYRPAAAWNPENVTWNTRDNGVLWTQPGGDWFDMNNVSQGDAPYATITIKGSDIPDNRYYELNVTDLVKEYVSGEYENTGFLIKTRAENADYVAFYSSEIDDENQRPMLAIEEKI</sequence>
<dbReference type="EMBL" id="JJPA01000159">
    <property type="protein sequence ID" value="KKG30868.1"/>
    <property type="molecule type" value="Genomic_DNA"/>
</dbReference>
<dbReference type="SUPFAM" id="SSF51126">
    <property type="entry name" value="Pectin lyase-like"/>
    <property type="match status" value="1"/>
</dbReference>
<evidence type="ECO:0000256" key="1">
    <source>
        <dbReference type="SAM" id="MobiDB-lite"/>
    </source>
</evidence>
<dbReference type="Pfam" id="PF12708">
    <property type="entry name" value="Pect-lyase_RHGA_epim"/>
    <property type="match status" value="1"/>
</dbReference>
<feature type="domain" description="Disaggregatase-related" evidence="2">
    <location>
        <begin position="455"/>
        <end position="636"/>
    </location>
</feature>
<dbReference type="InterPro" id="IPR006626">
    <property type="entry name" value="PbH1"/>
</dbReference>
<dbReference type="PATRIC" id="fig|2209.61.peg.2408"/>
<proteinExistence type="predicted"/>
<protein>
    <submittedName>
        <fullName evidence="4">Uncharacterized protein</fullName>
    </submittedName>
</protein>
<feature type="domain" description="Rhamnogalacturonase A/B/Epimerase-like pectate lyase" evidence="3">
    <location>
        <begin position="52"/>
        <end position="244"/>
    </location>
</feature>
<evidence type="ECO:0000259" key="3">
    <source>
        <dbReference type="Pfam" id="PF12708"/>
    </source>
</evidence>
<dbReference type="InterPro" id="IPR010671">
    <property type="entry name" value="Disaggr-rel_dom"/>
</dbReference>
<reference evidence="4 5" key="1">
    <citation type="journal article" date="2015" name="ISME J.">
        <title>Genomic and phenotypic differentiation among Methanosarcina mazei populations from Columbia River sediment.</title>
        <authorList>
            <person name="Youngblut N.D."/>
            <person name="Wirth J.S."/>
            <person name="Henriksen J.R."/>
            <person name="Smith M."/>
            <person name="Simon H."/>
            <person name="Metcalf W.W."/>
            <person name="Whitaker R.J."/>
        </authorList>
    </citation>
    <scope>NUCLEOTIDE SEQUENCE [LARGE SCALE GENOMIC DNA]</scope>
    <source>
        <strain evidence="4 5">3.F.A.1A.1</strain>
    </source>
</reference>
<gene>
    <name evidence="4" type="ORF">DU52_11050</name>
</gene>
<organism evidence="4 5">
    <name type="scientific">Methanosarcina mazei</name>
    <name type="common">Methanosarcina frisia</name>
    <dbReference type="NCBI Taxonomy" id="2209"/>
    <lineage>
        <taxon>Archaea</taxon>
        <taxon>Methanobacteriati</taxon>
        <taxon>Methanobacteriota</taxon>
        <taxon>Stenosarchaea group</taxon>
        <taxon>Methanomicrobia</taxon>
        <taxon>Methanosarcinales</taxon>
        <taxon>Methanosarcinaceae</taxon>
        <taxon>Methanosarcina</taxon>
    </lineage>
</organism>
<dbReference type="NCBIfam" id="NF033679">
    <property type="entry name" value="DNRLRE_dom"/>
    <property type="match status" value="1"/>
</dbReference>
<dbReference type="InterPro" id="IPR011050">
    <property type="entry name" value="Pectin_lyase_fold/virulence"/>
</dbReference>
<evidence type="ECO:0000313" key="5">
    <source>
        <dbReference type="Proteomes" id="UP000034399"/>
    </source>
</evidence>
<dbReference type="SMART" id="SM00710">
    <property type="entry name" value="PbH1"/>
    <property type="match status" value="6"/>
</dbReference>